<keyword evidence="1" id="KW-0472">Membrane</keyword>
<dbReference type="Proteomes" id="UP000553766">
    <property type="component" value="Unassembled WGS sequence"/>
</dbReference>
<dbReference type="EMBL" id="JACIJS010000001">
    <property type="protein sequence ID" value="MBB5514102.1"/>
    <property type="molecule type" value="Genomic_DNA"/>
</dbReference>
<feature type="transmembrane region" description="Helical" evidence="1">
    <location>
        <begin position="240"/>
        <end position="262"/>
    </location>
</feature>
<sequence length="343" mass="37087">MQSNRLIGLDIARFCALVGMIIVNFDVVVVRAGSPSSTLADLLQGRAAAMFVVLAGIGFALGMQRLAQREAIRRTLIRSAALMAIGLANMAIFPADIIHYYAVYFLAALPLLWARTYLIALLAATLPLLFVVLTDVFDYEAGWDWETLTYHGFWTIDGFARNLLFNGWHPVVPWLSFLLLGLMLARAPLAVPAVQMRMILGGLGVALIAELASFLLVGSIADPELAEILLTEPLPPGPLYSLAGSGWAVCAIGLCLRTAAALDRLHIARIILPAGQHTLTHYIAHIVIGMGTMEAFGRIGAGTGTEALIWAIAFSPMAVAASYLWSLRWRHGPFEGVVRALTR</sequence>
<feature type="transmembrane region" description="Helical" evidence="1">
    <location>
        <begin position="45"/>
        <end position="63"/>
    </location>
</feature>
<feature type="domain" description="DUF418" evidence="2">
    <location>
        <begin position="239"/>
        <end position="342"/>
    </location>
</feature>
<keyword evidence="5" id="KW-1185">Reference proteome</keyword>
<name>A0A840WKA7_9RHOB</name>
<comment type="caution">
    <text evidence="4">The sequence shown here is derived from an EMBL/GenBank/DDBJ whole genome shotgun (WGS) entry which is preliminary data.</text>
</comment>
<feature type="transmembrane region" description="Helical" evidence="1">
    <location>
        <begin position="198"/>
        <end position="220"/>
    </location>
</feature>
<keyword evidence="1" id="KW-0812">Transmembrane</keyword>
<feature type="transmembrane region" description="Helical" evidence="1">
    <location>
        <begin position="307"/>
        <end position="325"/>
    </location>
</feature>
<reference evidence="4 5" key="1">
    <citation type="submission" date="2020-08" db="EMBL/GenBank/DDBJ databases">
        <title>Genomic Encyclopedia of Type Strains, Phase IV (KMG-IV): sequencing the most valuable type-strain genomes for metagenomic binning, comparative biology and taxonomic classification.</title>
        <authorList>
            <person name="Goeker M."/>
        </authorList>
    </citation>
    <scope>NUCLEOTIDE SEQUENCE [LARGE SCALE GENOMIC DNA]</scope>
    <source>
        <strain evidence="4 5">DSM 103377</strain>
    </source>
</reference>
<organism evidence="4 5">
    <name type="scientific">Rubricella aquisinus</name>
    <dbReference type="NCBI Taxonomy" id="2028108"/>
    <lineage>
        <taxon>Bacteria</taxon>
        <taxon>Pseudomonadati</taxon>
        <taxon>Pseudomonadota</taxon>
        <taxon>Alphaproteobacteria</taxon>
        <taxon>Rhodobacterales</taxon>
        <taxon>Paracoccaceae</taxon>
        <taxon>Rubricella</taxon>
    </lineage>
</organism>
<feature type="transmembrane region" description="Helical" evidence="1">
    <location>
        <begin position="75"/>
        <end position="92"/>
    </location>
</feature>
<dbReference type="PANTHER" id="PTHR30590:SF3">
    <property type="entry name" value="HYPOTHETICAL MEMBRANE SPANNING PROTEIN"/>
    <property type="match status" value="1"/>
</dbReference>
<evidence type="ECO:0000256" key="1">
    <source>
        <dbReference type="SAM" id="Phobius"/>
    </source>
</evidence>
<evidence type="ECO:0000313" key="5">
    <source>
        <dbReference type="Proteomes" id="UP000553766"/>
    </source>
</evidence>
<dbReference type="Pfam" id="PF07786">
    <property type="entry name" value="HGSNAT_cat"/>
    <property type="match status" value="1"/>
</dbReference>
<evidence type="ECO:0000259" key="2">
    <source>
        <dbReference type="Pfam" id="PF04235"/>
    </source>
</evidence>
<proteinExistence type="predicted"/>
<accession>A0A840WKA7</accession>
<evidence type="ECO:0000259" key="3">
    <source>
        <dbReference type="Pfam" id="PF07786"/>
    </source>
</evidence>
<dbReference type="InterPro" id="IPR012429">
    <property type="entry name" value="HGSNAT_cat"/>
</dbReference>
<feature type="domain" description="Heparan-alpha-glucosaminide N-acetyltransferase catalytic" evidence="3">
    <location>
        <begin position="5"/>
        <end position="188"/>
    </location>
</feature>
<dbReference type="PANTHER" id="PTHR30590">
    <property type="entry name" value="INNER MEMBRANE PROTEIN"/>
    <property type="match status" value="1"/>
</dbReference>
<dbReference type="RefSeq" id="WP_184007372.1">
    <property type="nucleotide sequence ID" value="NZ_JACIJS010000001.1"/>
</dbReference>
<dbReference type="InterPro" id="IPR007349">
    <property type="entry name" value="DUF418"/>
</dbReference>
<protein>
    <submittedName>
        <fullName evidence="4">Putative membrane protein YeiB</fullName>
    </submittedName>
</protein>
<feature type="transmembrane region" description="Helical" evidence="1">
    <location>
        <begin position="12"/>
        <end position="33"/>
    </location>
</feature>
<dbReference type="InterPro" id="IPR052529">
    <property type="entry name" value="Bact_Transport_Assoc"/>
</dbReference>
<keyword evidence="1" id="KW-1133">Transmembrane helix</keyword>
<feature type="transmembrane region" description="Helical" evidence="1">
    <location>
        <begin position="119"/>
        <end position="137"/>
    </location>
</feature>
<evidence type="ECO:0000313" key="4">
    <source>
        <dbReference type="EMBL" id="MBB5514102.1"/>
    </source>
</evidence>
<dbReference type="Pfam" id="PF04235">
    <property type="entry name" value="DUF418"/>
    <property type="match status" value="1"/>
</dbReference>
<dbReference type="AlphaFoldDB" id="A0A840WKA7"/>
<gene>
    <name evidence="4" type="ORF">FHS89_000100</name>
</gene>